<evidence type="ECO:0000313" key="1">
    <source>
        <dbReference type="EMBL" id="JAH18761.1"/>
    </source>
</evidence>
<sequence length="63" mass="7347">MRKAPFVCFFNTQLSTYKANRQLDGPIWCTLIINAYDHVAVSFPLHMGIFRCYFLFLDLINGN</sequence>
<accession>A0A0E9QPC5</accession>
<dbReference type="EMBL" id="GBXM01089816">
    <property type="protein sequence ID" value="JAH18761.1"/>
    <property type="molecule type" value="Transcribed_RNA"/>
</dbReference>
<organism evidence="1">
    <name type="scientific">Anguilla anguilla</name>
    <name type="common">European freshwater eel</name>
    <name type="synonym">Muraena anguilla</name>
    <dbReference type="NCBI Taxonomy" id="7936"/>
    <lineage>
        <taxon>Eukaryota</taxon>
        <taxon>Metazoa</taxon>
        <taxon>Chordata</taxon>
        <taxon>Craniata</taxon>
        <taxon>Vertebrata</taxon>
        <taxon>Euteleostomi</taxon>
        <taxon>Actinopterygii</taxon>
        <taxon>Neopterygii</taxon>
        <taxon>Teleostei</taxon>
        <taxon>Anguilliformes</taxon>
        <taxon>Anguillidae</taxon>
        <taxon>Anguilla</taxon>
    </lineage>
</organism>
<reference evidence="1" key="2">
    <citation type="journal article" date="2015" name="Fish Shellfish Immunol.">
        <title>Early steps in the European eel (Anguilla anguilla)-Vibrio vulnificus interaction in the gills: Role of the RtxA13 toxin.</title>
        <authorList>
            <person name="Callol A."/>
            <person name="Pajuelo D."/>
            <person name="Ebbesson L."/>
            <person name="Teles M."/>
            <person name="MacKenzie S."/>
            <person name="Amaro C."/>
        </authorList>
    </citation>
    <scope>NUCLEOTIDE SEQUENCE</scope>
</reference>
<proteinExistence type="predicted"/>
<dbReference type="AlphaFoldDB" id="A0A0E9QPC5"/>
<protein>
    <submittedName>
        <fullName evidence="1">Uncharacterized protein</fullName>
    </submittedName>
</protein>
<reference evidence="1" key="1">
    <citation type="submission" date="2014-11" db="EMBL/GenBank/DDBJ databases">
        <authorList>
            <person name="Amaro Gonzalez C."/>
        </authorList>
    </citation>
    <scope>NUCLEOTIDE SEQUENCE</scope>
</reference>
<name>A0A0E9QPC5_ANGAN</name>